<comment type="cofactor">
    <cofactor evidence="1 10">
        <name>FAD</name>
        <dbReference type="ChEBI" id="CHEBI:57692"/>
    </cofactor>
</comment>
<keyword evidence="11" id="KW-0732">Signal</keyword>
<name>A0AB34KWM8_9PEZI</name>
<proteinExistence type="inferred from homology"/>
<feature type="binding site" evidence="10">
    <location>
        <position position="196"/>
    </location>
    <ligand>
        <name>FAD</name>
        <dbReference type="ChEBI" id="CHEBI:57692"/>
    </ligand>
</feature>
<accession>A0AB34KWM8</accession>
<dbReference type="InterPro" id="IPR023209">
    <property type="entry name" value="DAO"/>
</dbReference>
<keyword evidence="4" id="KW-0285">Flavoprotein</keyword>
<dbReference type="SUPFAM" id="SSF54373">
    <property type="entry name" value="FAD-linked reductases, C-terminal domain"/>
    <property type="match status" value="1"/>
</dbReference>
<dbReference type="EC" id="1.4.3.3" evidence="8"/>
<dbReference type="GO" id="GO:0019478">
    <property type="term" value="P:D-amino acid catabolic process"/>
    <property type="evidence" value="ECO:0007669"/>
    <property type="project" value="TreeGrafter"/>
</dbReference>
<dbReference type="PIRSF" id="PIRSF000189">
    <property type="entry name" value="D-aa_oxidase"/>
    <property type="match status" value="1"/>
</dbReference>
<evidence type="ECO:0000256" key="1">
    <source>
        <dbReference type="ARBA" id="ARBA00001974"/>
    </source>
</evidence>
<protein>
    <recommendedName>
        <fullName evidence="8">D-amino-acid oxidase</fullName>
        <ecNumber evidence="8">1.4.3.3</ecNumber>
    </recommendedName>
</protein>
<dbReference type="GO" id="GO:0003884">
    <property type="term" value="F:D-amino-acid oxidase activity"/>
    <property type="evidence" value="ECO:0007669"/>
    <property type="project" value="UniProtKB-EC"/>
</dbReference>
<dbReference type="AlphaFoldDB" id="A0AB34KWM8"/>
<gene>
    <name evidence="13" type="ORF">WHR41_03369</name>
</gene>
<sequence>MPSNIVVLGAGVSGLTTALLLARDQGHNVTIIAKHMPGDYDIEYASPWAGANSLPVGKPNSKQQTYETVTWRELERLARDVPESGIHFQNNYIYRRTKDASSPVGDWFRELVREDAWFKDVLPDFRVLPKSELPPGMDGGTAFTSVCINTALYLPWLASQCLKHGATIRRGVVAHVADAAALHASGARADAVVNATGLSSLTLGGVEDKSMYPARGQITIVRNDPGLMASTSGTDDGGDEACYIMHRAAGGGTVLGGCLQVGNWESQVDPSLAVRIMKRAVELCPALVPEGKGIEALDVVRHGVGLRPMRKEGIRVEREVVRRVQVVHNYGHAGYGYQTAFGCSEEVVRLVGEAVGVKARL</sequence>
<dbReference type="EMBL" id="JAAQHG020000008">
    <property type="protein sequence ID" value="KAL1587946.1"/>
    <property type="molecule type" value="Genomic_DNA"/>
</dbReference>
<comment type="caution">
    <text evidence="13">The sequence shown here is derived from an EMBL/GenBank/DDBJ whole genome shotgun (WGS) entry which is preliminary data.</text>
</comment>
<keyword evidence="14" id="KW-1185">Reference proteome</keyword>
<evidence type="ECO:0000256" key="3">
    <source>
        <dbReference type="ARBA" id="ARBA00006730"/>
    </source>
</evidence>
<feature type="domain" description="FAD dependent oxidoreductase" evidence="12">
    <location>
        <begin position="5"/>
        <end position="349"/>
    </location>
</feature>
<feature type="binding site" evidence="10">
    <location>
        <position position="334"/>
    </location>
    <ligand>
        <name>D-dopa</name>
        <dbReference type="ChEBI" id="CHEBI:149689"/>
    </ligand>
</feature>
<evidence type="ECO:0000256" key="4">
    <source>
        <dbReference type="ARBA" id="ARBA00022630"/>
    </source>
</evidence>
<evidence type="ECO:0000259" key="12">
    <source>
        <dbReference type="Pfam" id="PF01266"/>
    </source>
</evidence>
<dbReference type="GO" id="GO:0005782">
    <property type="term" value="C:peroxisomal matrix"/>
    <property type="evidence" value="ECO:0007669"/>
    <property type="project" value="UniProtKB-SubCell"/>
</dbReference>
<evidence type="ECO:0000313" key="13">
    <source>
        <dbReference type="EMBL" id="KAL1587946.1"/>
    </source>
</evidence>
<feature type="signal peptide" evidence="11">
    <location>
        <begin position="1"/>
        <end position="18"/>
    </location>
</feature>
<reference evidence="13 14" key="1">
    <citation type="journal article" date="2020" name="Microbiol. Resour. Announc.">
        <title>Draft Genome Sequence of a Cladosporium Species Isolated from the Mesophotic Ascidian Didemnum maculosum.</title>
        <authorList>
            <person name="Gioti A."/>
            <person name="Siaperas R."/>
            <person name="Nikolaivits E."/>
            <person name="Le Goff G."/>
            <person name="Ouazzani J."/>
            <person name="Kotoulas G."/>
            <person name="Topakas E."/>
        </authorList>
    </citation>
    <scope>NUCLEOTIDE SEQUENCE [LARGE SCALE GENOMIC DNA]</scope>
    <source>
        <strain evidence="13 14">TM138-S3</strain>
    </source>
</reference>
<feature type="binding site" evidence="10">
    <location>
        <position position="307"/>
    </location>
    <ligand>
        <name>D-dopa</name>
        <dbReference type="ChEBI" id="CHEBI:149689"/>
    </ligand>
</feature>
<dbReference type="SUPFAM" id="SSF51971">
    <property type="entry name" value="Nucleotide-binding domain"/>
    <property type="match status" value="1"/>
</dbReference>
<dbReference type="PANTHER" id="PTHR11530">
    <property type="entry name" value="D-AMINO ACID OXIDASE"/>
    <property type="match status" value="1"/>
</dbReference>
<dbReference type="GO" id="GO:0071949">
    <property type="term" value="F:FAD binding"/>
    <property type="evidence" value="ECO:0007669"/>
    <property type="project" value="InterPro"/>
</dbReference>
<dbReference type="InterPro" id="IPR006076">
    <property type="entry name" value="FAD-dep_OxRdtase"/>
</dbReference>
<dbReference type="PANTHER" id="PTHR11530:SF16">
    <property type="entry name" value="D-AMINO ACID OXIDASE (AFU_ORTHOLOGUE AFUA_5G11290)"/>
    <property type="match status" value="1"/>
</dbReference>
<evidence type="ECO:0000256" key="5">
    <source>
        <dbReference type="ARBA" id="ARBA00022827"/>
    </source>
</evidence>
<evidence type="ECO:0000256" key="6">
    <source>
        <dbReference type="ARBA" id="ARBA00023002"/>
    </source>
</evidence>
<keyword evidence="5 10" id="KW-0274">FAD</keyword>
<comment type="subcellular location">
    <subcellularLocation>
        <location evidence="2">Peroxisome matrix</location>
    </subcellularLocation>
</comment>
<dbReference type="Gene3D" id="3.40.50.720">
    <property type="entry name" value="NAD(P)-binding Rossmann-like Domain"/>
    <property type="match status" value="1"/>
</dbReference>
<feature type="chain" id="PRO_5044240689" description="D-amino-acid oxidase" evidence="11">
    <location>
        <begin position="19"/>
        <end position="361"/>
    </location>
</feature>
<organism evidence="13 14">
    <name type="scientific">Cladosporium halotolerans</name>
    <dbReference type="NCBI Taxonomy" id="1052096"/>
    <lineage>
        <taxon>Eukaryota</taxon>
        <taxon>Fungi</taxon>
        <taxon>Dikarya</taxon>
        <taxon>Ascomycota</taxon>
        <taxon>Pezizomycotina</taxon>
        <taxon>Dothideomycetes</taxon>
        <taxon>Dothideomycetidae</taxon>
        <taxon>Cladosporiales</taxon>
        <taxon>Cladosporiaceae</taxon>
        <taxon>Cladosporium</taxon>
    </lineage>
</organism>
<evidence type="ECO:0000256" key="7">
    <source>
        <dbReference type="ARBA" id="ARBA00023140"/>
    </source>
</evidence>
<feature type="binding site" evidence="10">
    <location>
        <position position="176"/>
    </location>
    <ligand>
        <name>FAD</name>
        <dbReference type="ChEBI" id="CHEBI:57692"/>
    </ligand>
</feature>
<dbReference type="Gene3D" id="3.30.9.10">
    <property type="entry name" value="D-Amino Acid Oxidase, subunit A, domain 2"/>
    <property type="match status" value="1"/>
</dbReference>
<dbReference type="Proteomes" id="UP000803884">
    <property type="component" value="Unassembled WGS sequence"/>
</dbReference>
<comment type="catalytic activity">
    <reaction evidence="9">
        <text>a D-alpha-amino acid + O2 + H2O = a 2-oxocarboxylate + H2O2 + NH4(+)</text>
        <dbReference type="Rhea" id="RHEA:21816"/>
        <dbReference type="ChEBI" id="CHEBI:15377"/>
        <dbReference type="ChEBI" id="CHEBI:15379"/>
        <dbReference type="ChEBI" id="CHEBI:16240"/>
        <dbReference type="ChEBI" id="CHEBI:28938"/>
        <dbReference type="ChEBI" id="CHEBI:35179"/>
        <dbReference type="ChEBI" id="CHEBI:59871"/>
        <dbReference type="EC" id="1.4.3.3"/>
    </reaction>
    <physiologicalReaction direction="left-to-right" evidence="9">
        <dbReference type="Rhea" id="RHEA:21817"/>
    </physiologicalReaction>
</comment>
<dbReference type="GeneID" id="96004813"/>
<evidence type="ECO:0000313" key="14">
    <source>
        <dbReference type="Proteomes" id="UP000803884"/>
    </source>
</evidence>
<dbReference type="Pfam" id="PF01266">
    <property type="entry name" value="DAO"/>
    <property type="match status" value="1"/>
</dbReference>
<evidence type="ECO:0000256" key="10">
    <source>
        <dbReference type="PIRSR" id="PIRSR000189-1"/>
    </source>
</evidence>
<evidence type="ECO:0000256" key="2">
    <source>
        <dbReference type="ARBA" id="ARBA00004253"/>
    </source>
</evidence>
<comment type="similarity">
    <text evidence="3">Belongs to the DAMOX/DASOX family.</text>
</comment>
<dbReference type="RefSeq" id="XP_069231051.1">
    <property type="nucleotide sequence ID" value="XM_069371975.1"/>
</dbReference>
<keyword evidence="6" id="KW-0560">Oxidoreductase</keyword>
<dbReference type="FunFam" id="3.30.9.10:FF:000018">
    <property type="entry name" value="D-amino acid oxidase, putative"/>
    <property type="match status" value="1"/>
</dbReference>
<evidence type="ECO:0000256" key="9">
    <source>
        <dbReference type="ARBA" id="ARBA00049547"/>
    </source>
</evidence>
<evidence type="ECO:0000256" key="11">
    <source>
        <dbReference type="SAM" id="SignalP"/>
    </source>
</evidence>
<keyword evidence="7" id="KW-0576">Peroxisome</keyword>
<evidence type="ECO:0000256" key="8">
    <source>
        <dbReference type="ARBA" id="ARBA00039101"/>
    </source>
</evidence>